<keyword evidence="10" id="KW-1185">Reference proteome</keyword>
<evidence type="ECO:0000313" key="10">
    <source>
        <dbReference type="Proteomes" id="UP000006753"/>
    </source>
</evidence>
<dbReference type="eggNOG" id="ENOG502SP5K">
    <property type="taxonomic scope" value="Eukaryota"/>
</dbReference>
<evidence type="ECO:0000256" key="1">
    <source>
        <dbReference type="ARBA" id="ARBA00004141"/>
    </source>
</evidence>
<reference evidence="9 10" key="1">
    <citation type="journal article" date="2012" name="BMC Genomics">
        <title>Sequencing the genome of Marssonina brunnea reveals fungus-poplar co-evolution.</title>
        <authorList>
            <person name="Zhu S."/>
            <person name="Cao Y.-Z."/>
            <person name="Jiang C."/>
            <person name="Tan B.-Y."/>
            <person name="Wang Z."/>
            <person name="Feng S."/>
            <person name="Zhang L."/>
            <person name="Su X.-H."/>
            <person name="Brejova B."/>
            <person name="Vinar T."/>
            <person name="Xu M."/>
            <person name="Wang M.-X."/>
            <person name="Zhang S.-G."/>
            <person name="Huang M.-R."/>
            <person name="Wu R."/>
            <person name="Zhou Y."/>
        </authorList>
    </citation>
    <scope>NUCLEOTIDE SEQUENCE [LARGE SCALE GENOMIC DNA]</scope>
    <source>
        <strain evidence="9 10">MB_m1</strain>
    </source>
</reference>
<protein>
    <submittedName>
        <fullName evidence="9">CFEM domain-containing protein</fullName>
    </submittedName>
</protein>
<keyword evidence="4 7" id="KW-0472">Membrane</keyword>
<dbReference type="GO" id="GO:0016020">
    <property type="term" value="C:membrane"/>
    <property type="evidence" value="ECO:0007669"/>
    <property type="project" value="UniProtKB-SubCell"/>
</dbReference>
<feature type="domain" description="Rhodopsin" evidence="8">
    <location>
        <begin position="35"/>
        <end position="271"/>
    </location>
</feature>
<proteinExistence type="inferred from homology"/>
<feature type="transmembrane region" description="Helical" evidence="7">
    <location>
        <begin position="242"/>
        <end position="262"/>
    </location>
</feature>
<feature type="transmembrane region" description="Helical" evidence="7">
    <location>
        <begin position="171"/>
        <end position="196"/>
    </location>
</feature>
<dbReference type="InterPro" id="IPR052337">
    <property type="entry name" value="SAT4-like"/>
</dbReference>
<dbReference type="KEGG" id="mbe:MBM_08459"/>
<evidence type="ECO:0000256" key="4">
    <source>
        <dbReference type="ARBA" id="ARBA00023136"/>
    </source>
</evidence>
<gene>
    <name evidence="9" type="ORF">MBM_08459</name>
</gene>
<comment type="similarity">
    <text evidence="5">Belongs to the SAT4 family.</text>
</comment>
<sequence length="435" mass="47690">MDPNNANSISTESRVPGVLAGSIVPATIGSLFVIARLYTRKLICNTWGLDDTLISLSWFGALGLGAMNSLFVAYGTRHRAVFQSEADIISIMKLAFASRLLYQFVLCTTKLGIGCYSLQFFRDRTSKLIAYPLLGFVLVSAVTIEFTFIFSCKPVSNAWTLGAQNCLPVTPIFITNTVCNVIGDLALMAFLIPRIAPLQMSRRQKASLFSVVGLGLLVIIAAVFRLTAIVKLNKPQDFAWNGVYITTWTSIEVFTGLVCASAPCTRPLIRKMSPALFTTLSTPFASRPATSQASPDSGSINIKTAQSSQSIKSQPRTSRTFPTITAIKKTFSREAISQKTKLGLEEVKLKTIKAKRLDKGTFAYAIQKREEAFQNENETMYLNHGESVESWLGRCEEEEEVKRAARSASISEDGDDVLARIGNSLRECDPSLSGR</sequence>
<keyword evidence="3 7" id="KW-1133">Transmembrane helix</keyword>
<feature type="transmembrane region" description="Helical" evidence="7">
    <location>
        <begin position="56"/>
        <end position="74"/>
    </location>
</feature>
<keyword evidence="2 7" id="KW-0812">Transmembrane</keyword>
<dbReference type="InParanoid" id="K1WKG1"/>
<dbReference type="PANTHER" id="PTHR33048">
    <property type="entry name" value="PTH11-LIKE INTEGRAL MEMBRANE PROTEIN (AFU_ORTHOLOGUE AFUA_5G11245)"/>
    <property type="match status" value="1"/>
</dbReference>
<evidence type="ECO:0000313" key="9">
    <source>
        <dbReference type="EMBL" id="EKD13376.1"/>
    </source>
</evidence>
<evidence type="ECO:0000256" key="6">
    <source>
        <dbReference type="SAM" id="MobiDB-lite"/>
    </source>
</evidence>
<feature type="transmembrane region" description="Helical" evidence="7">
    <location>
        <begin position="208"/>
        <end position="230"/>
    </location>
</feature>
<feature type="transmembrane region" description="Helical" evidence="7">
    <location>
        <begin position="15"/>
        <end position="35"/>
    </location>
</feature>
<evidence type="ECO:0000256" key="5">
    <source>
        <dbReference type="ARBA" id="ARBA00038359"/>
    </source>
</evidence>
<dbReference type="HOGENOM" id="CLU_630177_0_0_1"/>
<feature type="region of interest" description="Disordered" evidence="6">
    <location>
        <begin position="285"/>
        <end position="317"/>
    </location>
</feature>
<dbReference type="Proteomes" id="UP000006753">
    <property type="component" value="Unassembled WGS sequence"/>
</dbReference>
<dbReference type="PANTHER" id="PTHR33048:SF108">
    <property type="entry name" value="INTEGRAL MEMBRANE PROTEIN"/>
    <property type="match status" value="1"/>
</dbReference>
<dbReference type="InterPro" id="IPR049326">
    <property type="entry name" value="Rhodopsin_dom_fungi"/>
</dbReference>
<evidence type="ECO:0000256" key="3">
    <source>
        <dbReference type="ARBA" id="ARBA00022989"/>
    </source>
</evidence>
<accession>K1WKG1</accession>
<comment type="subcellular location">
    <subcellularLocation>
        <location evidence="1">Membrane</location>
        <topology evidence="1">Multi-pass membrane protein</topology>
    </subcellularLocation>
</comment>
<evidence type="ECO:0000256" key="7">
    <source>
        <dbReference type="SAM" id="Phobius"/>
    </source>
</evidence>
<dbReference type="EMBL" id="JH921450">
    <property type="protein sequence ID" value="EKD13376.1"/>
    <property type="molecule type" value="Genomic_DNA"/>
</dbReference>
<feature type="transmembrane region" description="Helical" evidence="7">
    <location>
        <begin position="100"/>
        <end position="121"/>
    </location>
</feature>
<dbReference type="AlphaFoldDB" id="K1WKG1"/>
<dbReference type="Pfam" id="PF20684">
    <property type="entry name" value="Fung_rhodopsin"/>
    <property type="match status" value="1"/>
</dbReference>
<organism evidence="9 10">
    <name type="scientific">Marssonina brunnea f. sp. multigermtubi (strain MB_m1)</name>
    <name type="common">Marssonina leaf spot fungus</name>
    <dbReference type="NCBI Taxonomy" id="1072389"/>
    <lineage>
        <taxon>Eukaryota</taxon>
        <taxon>Fungi</taxon>
        <taxon>Dikarya</taxon>
        <taxon>Ascomycota</taxon>
        <taxon>Pezizomycotina</taxon>
        <taxon>Leotiomycetes</taxon>
        <taxon>Helotiales</taxon>
        <taxon>Drepanopezizaceae</taxon>
        <taxon>Drepanopeziza</taxon>
    </lineage>
</organism>
<feature type="transmembrane region" description="Helical" evidence="7">
    <location>
        <begin position="128"/>
        <end position="151"/>
    </location>
</feature>
<evidence type="ECO:0000259" key="8">
    <source>
        <dbReference type="Pfam" id="PF20684"/>
    </source>
</evidence>
<name>K1WKG1_MARBU</name>
<dbReference type="OrthoDB" id="444631at2759"/>
<evidence type="ECO:0000256" key="2">
    <source>
        <dbReference type="ARBA" id="ARBA00022692"/>
    </source>
</evidence>